<dbReference type="PROSITE" id="PS51257">
    <property type="entry name" value="PROKAR_LIPOPROTEIN"/>
    <property type="match status" value="1"/>
</dbReference>
<dbReference type="OrthoDB" id="1376306at2"/>
<reference evidence="1 2" key="1">
    <citation type="submission" date="2018-01" db="EMBL/GenBank/DDBJ databases">
        <title>Genomic Encyclopedia of Type Strains, Phase I: the one thousand microbial genomes (KMG-I) project.</title>
        <authorList>
            <person name="Goeker M."/>
        </authorList>
    </citation>
    <scope>NUCLEOTIDE SEQUENCE [LARGE SCALE GENOMIC DNA]</scope>
    <source>
        <strain evidence="1 2">DSM 17960</strain>
    </source>
</reference>
<dbReference type="RefSeq" id="WP_103726299.1">
    <property type="nucleotide sequence ID" value="NZ_PQNY01000010.1"/>
</dbReference>
<sequence length="84" mass="9352">MKKIILSFALIAFLFSCKEETQQKVKEASKAVATDVKAGAKKVENKVVKVIDTAKVKKSVKKVVRYSAEKVEQGAKKIREKAEK</sequence>
<evidence type="ECO:0000313" key="2">
    <source>
        <dbReference type="Proteomes" id="UP000237056"/>
    </source>
</evidence>
<protein>
    <recommendedName>
        <fullName evidence="3">Lipoprotein</fullName>
    </recommendedName>
</protein>
<comment type="caution">
    <text evidence="1">The sequence shown here is derived from an EMBL/GenBank/DDBJ whole genome shotgun (WGS) entry which is preliminary data.</text>
</comment>
<gene>
    <name evidence="1" type="ORF">Q361_11029</name>
</gene>
<evidence type="ECO:0008006" key="3">
    <source>
        <dbReference type="Google" id="ProtNLM"/>
    </source>
</evidence>
<keyword evidence="2" id="KW-1185">Reference proteome</keyword>
<dbReference type="EMBL" id="PQNY01000010">
    <property type="protein sequence ID" value="POS01446.1"/>
    <property type="molecule type" value="Genomic_DNA"/>
</dbReference>
<name>A0A2S4N6U6_9FLAO</name>
<evidence type="ECO:0000313" key="1">
    <source>
        <dbReference type="EMBL" id="POS01446.1"/>
    </source>
</evidence>
<proteinExistence type="predicted"/>
<organism evidence="1 2">
    <name type="scientific">Flavobacterium croceum DSM 17960</name>
    <dbReference type="NCBI Taxonomy" id="1121886"/>
    <lineage>
        <taxon>Bacteria</taxon>
        <taxon>Pseudomonadati</taxon>
        <taxon>Bacteroidota</taxon>
        <taxon>Flavobacteriia</taxon>
        <taxon>Flavobacteriales</taxon>
        <taxon>Flavobacteriaceae</taxon>
        <taxon>Flavobacterium</taxon>
    </lineage>
</organism>
<dbReference type="AlphaFoldDB" id="A0A2S4N6U6"/>
<accession>A0A2S4N6U6</accession>
<dbReference type="Proteomes" id="UP000237056">
    <property type="component" value="Unassembled WGS sequence"/>
</dbReference>